<evidence type="ECO:0000313" key="2">
    <source>
        <dbReference type="EMBL" id="NMF92933.1"/>
    </source>
</evidence>
<evidence type="ECO:0000313" key="3">
    <source>
        <dbReference type="Proteomes" id="UP000601990"/>
    </source>
</evidence>
<name>A0ABX1MY70_9RHOO</name>
<dbReference type="EMBL" id="WTVH01000008">
    <property type="protein sequence ID" value="NMF92933.1"/>
    <property type="molecule type" value="Genomic_DNA"/>
</dbReference>
<protein>
    <submittedName>
        <fullName evidence="2">Uncharacterized protein</fullName>
    </submittedName>
</protein>
<sequence length="67" mass="7424">MLGLTARRKELVIMVERMLLDAARQSAWAAATGNNAVGRGGDIRPTNLSRCKDPHAATMRRREGTFR</sequence>
<feature type="region of interest" description="Disordered" evidence="1">
    <location>
        <begin position="34"/>
        <end position="67"/>
    </location>
</feature>
<organism evidence="2 3">
    <name type="scientific">Aromatoleum buckelii</name>
    <dbReference type="NCBI Taxonomy" id="200254"/>
    <lineage>
        <taxon>Bacteria</taxon>
        <taxon>Pseudomonadati</taxon>
        <taxon>Pseudomonadota</taxon>
        <taxon>Betaproteobacteria</taxon>
        <taxon>Rhodocyclales</taxon>
        <taxon>Rhodocyclaceae</taxon>
        <taxon>Aromatoleum</taxon>
    </lineage>
</organism>
<feature type="compositionally biased region" description="Basic and acidic residues" evidence="1">
    <location>
        <begin position="50"/>
        <end position="67"/>
    </location>
</feature>
<proteinExistence type="predicted"/>
<keyword evidence="3" id="KW-1185">Reference proteome</keyword>
<dbReference type="Proteomes" id="UP000601990">
    <property type="component" value="Unassembled WGS sequence"/>
</dbReference>
<evidence type="ECO:0000256" key="1">
    <source>
        <dbReference type="SAM" id="MobiDB-lite"/>
    </source>
</evidence>
<gene>
    <name evidence="2" type="ORF">GO608_06295</name>
</gene>
<reference evidence="2" key="1">
    <citation type="submission" date="2019-12" db="EMBL/GenBank/DDBJ databases">
        <title>Comparative genomics gives insights into the taxonomy of the Azoarcus-Aromatoleum group and reveals separate origins of nif in the plant-associated Azoarcus and non-plant-associated Aromatoleum sub-groups.</title>
        <authorList>
            <person name="Lafos M."/>
            <person name="Maluk M."/>
            <person name="Batista M."/>
            <person name="Junghare M."/>
            <person name="Carmona M."/>
            <person name="Faoro H."/>
            <person name="Cruz L.M."/>
            <person name="Battistoni F."/>
            <person name="De Souza E."/>
            <person name="Pedrosa F."/>
            <person name="Chen W.-M."/>
            <person name="Poole P.S."/>
            <person name="Dixon R.A."/>
            <person name="James E.K."/>
        </authorList>
    </citation>
    <scope>NUCLEOTIDE SEQUENCE</scope>
    <source>
        <strain evidence="2">U120</strain>
    </source>
</reference>
<comment type="caution">
    <text evidence="2">The sequence shown here is derived from an EMBL/GenBank/DDBJ whole genome shotgun (WGS) entry which is preliminary data.</text>
</comment>
<accession>A0ABX1MY70</accession>